<proteinExistence type="predicted"/>
<dbReference type="RefSeq" id="XP_008818059.1">
    <property type="nucleotide sequence ID" value="XM_008819837.1"/>
</dbReference>
<keyword evidence="3" id="KW-1185">Reference proteome</keyword>
<feature type="compositionally biased region" description="Basic residues" evidence="1">
    <location>
        <begin position="30"/>
        <end position="40"/>
    </location>
</feature>
<evidence type="ECO:0000313" key="3">
    <source>
        <dbReference type="Proteomes" id="UP000030640"/>
    </source>
</evidence>
<dbReference type="VEuPathDB" id="PlasmoDB:C922_04252"/>
<sequence length="213" mass="23681">MRERIPTKADKSLRNDHKKGKLGSTCSKLQSKKSGNHHKYSSSYNRGDTNCFNRGGGLGHCRGDVDKGDDATFFILHNLKENIRNGSTLAHGIEKGKRSPIREETVFPTQFGSTDDENFLFGKERESRKNRHEDSALPTDRNGHWCHHTNGYHKQLYISDMYSCDGNFFGADGEDAEGVKAQQMGEWSDRSKGGGSRAQGATSANYTNAEGCE</sequence>
<feature type="region of interest" description="Disordered" evidence="1">
    <location>
        <begin position="178"/>
        <end position="213"/>
    </location>
</feature>
<gene>
    <name evidence="2" type="ORF">C922_04252</name>
</gene>
<feature type="compositionally biased region" description="Polar residues" evidence="1">
    <location>
        <begin position="199"/>
        <end position="213"/>
    </location>
</feature>
<feature type="region of interest" description="Disordered" evidence="1">
    <location>
        <begin position="1"/>
        <end position="46"/>
    </location>
</feature>
<dbReference type="Proteomes" id="UP000030640">
    <property type="component" value="Unassembled WGS sequence"/>
</dbReference>
<evidence type="ECO:0000256" key="1">
    <source>
        <dbReference type="SAM" id="MobiDB-lite"/>
    </source>
</evidence>
<feature type="compositionally biased region" description="Basic and acidic residues" evidence="1">
    <location>
        <begin position="1"/>
        <end position="15"/>
    </location>
</feature>
<accession>W7A848</accession>
<organism evidence="2 3">
    <name type="scientific">Plasmodium inui San Antonio 1</name>
    <dbReference type="NCBI Taxonomy" id="1237626"/>
    <lineage>
        <taxon>Eukaryota</taxon>
        <taxon>Sar</taxon>
        <taxon>Alveolata</taxon>
        <taxon>Apicomplexa</taxon>
        <taxon>Aconoidasida</taxon>
        <taxon>Haemosporida</taxon>
        <taxon>Plasmodiidae</taxon>
        <taxon>Plasmodium</taxon>
        <taxon>Plasmodium (Plasmodium)</taxon>
    </lineage>
</organism>
<name>W7A848_9APIC</name>
<reference evidence="2 3" key="1">
    <citation type="submission" date="2013-02" db="EMBL/GenBank/DDBJ databases">
        <title>The Genome Sequence of Plasmodium inui San Antonio 1.</title>
        <authorList>
            <consortium name="The Broad Institute Genome Sequencing Platform"/>
            <consortium name="The Broad Institute Genome Sequencing Center for Infectious Disease"/>
            <person name="Neafsey D."/>
            <person name="Cheeseman I."/>
            <person name="Volkman S."/>
            <person name="Adams J."/>
            <person name="Walker B."/>
            <person name="Young S.K."/>
            <person name="Zeng Q."/>
            <person name="Gargeya S."/>
            <person name="Fitzgerald M."/>
            <person name="Haas B."/>
            <person name="Abouelleil A."/>
            <person name="Alvarado L."/>
            <person name="Arachchi H.M."/>
            <person name="Berlin A.M."/>
            <person name="Chapman S.B."/>
            <person name="Dewar J."/>
            <person name="Goldberg J."/>
            <person name="Griggs A."/>
            <person name="Gujja S."/>
            <person name="Hansen M."/>
            <person name="Howarth C."/>
            <person name="Imamovic A."/>
            <person name="Larimer J."/>
            <person name="McCowan C."/>
            <person name="Murphy C."/>
            <person name="Neiman D."/>
            <person name="Pearson M."/>
            <person name="Priest M."/>
            <person name="Roberts A."/>
            <person name="Saif S."/>
            <person name="Shea T."/>
            <person name="Sisk P."/>
            <person name="Sykes S."/>
            <person name="Wortman J."/>
            <person name="Nusbaum C."/>
            <person name="Birren B."/>
        </authorList>
    </citation>
    <scope>NUCLEOTIDE SEQUENCE [LARGE SCALE GENOMIC DNA]</scope>
    <source>
        <strain evidence="2 3">San Antonio 1</strain>
    </source>
</reference>
<evidence type="ECO:0000313" key="2">
    <source>
        <dbReference type="EMBL" id="EUD65309.1"/>
    </source>
</evidence>
<dbReference type="AlphaFoldDB" id="W7A848"/>
<dbReference type="EMBL" id="KI965480">
    <property type="protein sequence ID" value="EUD65309.1"/>
    <property type="molecule type" value="Genomic_DNA"/>
</dbReference>
<protein>
    <submittedName>
        <fullName evidence="2">Uncharacterized protein</fullName>
    </submittedName>
</protein>
<dbReference type="GeneID" id="20039526"/>